<feature type="compositionally biased region" description="Pro residues" evidence="1">
    <location>
        <begin position="453"/>
        <end position="463"/>
    </location>
</feature>
<feature type="compositionally biased region" description="Polar residues" evidence="1">
    <location>
        <begin position="421"/>
        <end position="435"/>
    </location>
</feature>
<evidence type="ECO:0000313" key="3">
    <source>
        <dbReference type="Proteomes" id="UP000030681"/>
    </source>
</evidence>
<dbReference type="Pfam" id="PF06022">
    <property type="entry name" value="Cir_Bir_Yir"/>
    <property type="match status" value="1"/>
</dbReference>
<evidence type="ECO:0008006" key="4">
    <source>
        <dbReference type="Google" id="ProtNLM"/>
    </source>
</evidence>
<dbReference type="Proteomes" id="UP000030681">
    <property type="component" value="Unassembled WGS sequence"/>
</dbReference>
<name>A0A081I924_PLAVN</name>
<proteinExistence type="predicted"/>
<feature type="compositionally biased region" description="Low complexity" evidence="1">
    <location>
        <begin position="441"/>
        <end position="452"/>
    </location>
</feature>
<feature type="compositionally biased region" description="Low complexity" evidence="1">
    <location>
        <begin position="320"/>
        <end position="333"/>
    </location>
</feature>
<organism evidence="2 3">
    <name type="scientific">Plasmodium vinckei vinckei</name>
    <dbReference type="NCBI Taxonomy" id="54757"/>
    <lineage>
        <taxon>Eukaryota</taxon>
        <taxon>Sar</taxon>
        <taxon>Alveolata</taxon>
        <taxon>Apicomplexa</taxon>
        <taxon>Aconoidasida</taxon>
        <taxon>Haemosporida</taxon>
        <taxon>Plasmodiidae</taxon>
        <taxon>Plasmodium</taxon>
        <taxon>Plasmodium (Vinckeia)</taxon>
    </lineage>
</organism>
<protein>
    <recommendedName>
        <fullName evidence="4">PIR protein CIR protein</fullName>
    </recommendedName>
</protein>
<evidence type="ECO:0000256" key="1">
    <source>
        <dbReference type="SAM" id="MobiDB-lite"/>
    </source>
</evidence>
<dbReference type="AlphaFoldDB" id="A0A081I924"/>
<dbReference type="EMBL" id="KL446966">
    <property type="protein sequence ID" value="KEG00182.1"/>
    <property type="molecule type" value="Genomic_DNA"/>
</dbReference>
<evidence type="ECO:0000313" key="2">
    <source>
        <dbReference type="EMBL" id="KEG00182.1"/>
    </source>
</evidence>
<accession>A0A081I924</accession>
<sequence>MWDIIKDPEFKKYCDNKTCRKKKEKIGGLSGYLFTKERVLETSVVETSVVETSVVETPGLYDEFFLMWLSDKLYNILKDKPNINVITLNEAYNKYLKKHIVESNHLDLLGKVKGLEEANLKHMKEFYKLLNEICKVIAYYNPKDKNTKKLINNSTNCSNQYKSLYKSVPKCYSYLHLLDNLKKTYYSFIDFVINKNDKKQKLARNLKTLTISKRKDDYFAKDFKTFDFNSLECKPKKPKKFDPPKRQQGQQKHKPKVESSPVPLVNPAAAPPQKGTSSQTPKEGGSNGQDPTKISDNSKDIKGGESGNKGTQNGGNVNPGDGSSGSTSSTSGGSFGWRSSIFEFILKGNEYYNKTSQFIKDSQEMLNDAKDKISNAYDNAVDNLKNAYNIYSIYFSDIISNISSQFNQVVTPPKPGGSHPGSDNPSTGENPTNQLPPSHPSTPKDSPSKDPQLPSPPDPPSPTPTLNHPLPTPSQPITQNPAKVNQINHKTDLQLVKSLSSKLNLKKPCSIFPTTWNGSEDCKPEIEFMNTTLVCCTSKQCSLTGISVTLI</sequence>
<feature type="region of interest" description="Disordered" evidence="1">
    <location>
        <begin position="409"/>
        <end position="480"/>
    </location>
</feature>
<gene>
    <name evidence="2" type="ORF">YYE_04967</name>
</gene>
<reference evidence="2 3" key="1">
    <citation type="submission" date="2013-02" db="EMBL/GenBank/DDBJ databases">
        <title>The Genome Sequence of Plasmodium vinckei vinckei.</title>
        <authorList>
            <consortium name="The Broad Institute Genome Sequencing Platform"/>
            <consortium name="The Broad Institute Genome Sequencing Center for Infectious Disease"/>
            <person name="Neafsey D."/>
            <person name="Cheeseman I."/>
            <person name="Volkman S."/>
            <person name="Adams J."/>
            <person name="Walker B."/>
            <person name="Young S.K."/>
            <person name="Zeng Q."/>
            <person name="Gargeya S."/>
            <person name="Fitzgerald M."/>
            <person name="Haas B."/>
            <person name="Abouelleil A."/>
            <person name="Alvarado L."/>
            <person name="Arachchi H.M."/>
            <person name="Berlin A.M."/>
            <person name="Chapman S.B."/>
            <person name="Dewar J."/>
            <person name="Goldberg J."/>
            <person name="Griggs A."/>
            <person name="Gujja S."/>
            <person name="Hansen M."/>
            <person name="Howarth C."/>
            <person name="Imamovic A."/>
            <person name="Larimer J."/>
            <person name="McCowan C."/>
            <person name="Murphy C."/>
            <person name="Neiman D."/>
            <person name="Pearson M."/>
            <person name="Priest M."/>
            <person name="Roberts A."/>
            <person name="Saif S."/>
            <person name="Shea T."/>
            <person name="Sisk P."/>
            <person name="Sykes S."/>
            <person name="Wortman J."/>
            <person name="Nusbaum C."/>
            <person name="Birren B."/>
        </authorList>
    </citation>
    <scope>NUCLEOTIDE SEQUENCE [LARGE SCALE GENOMIC DNA]</scope>
    <source>
        <strain evidence="3">vinckei</strain>
    </source>
</reference>
<dbReference type="InterPro" id="IPR006477">
    <property type="entry name" value="Yir_bir_cir"/>
</dbReference>
<feature type="region of interest" description="Disordered" evidence="1">
    <location>
        <begin position="234"/>
        <end position="333"/>
    </location>
</feature>